<protein>
    <submittedName>
        <fullName evidence="1">Uncharacterized protein</fullName>
    </submittedName>
</protein>
<evidence type="ECO:0000313" key="1">
    <source>
        <dbReference type="EMBL" id="KAI0056618.1"/>
    </source>
</evidence>
<dbReference type="Proteomes" id="UP000814140">
    <property type="component" value="Unassembled WGS sequence"/>
</dbReference>
<reference evidence="1" key="1">
    <citation type="submission" date="2021-03" db="EMBL/GenBank/DDBJ databases">
        <authorList>
            <consortium name="DOE Joint Genome Institute"/>
            <person name="Ahrendt S."/>
            <person name="Looney B.P."/>
            <person name="Miyauchi S."/>
            <person name="Morin E."/>
            <person name="Drula E."/>
            <person name="Courty P.E."/>
            <person name="Chicoki N."/>
            <person name="Fauchery L."/>
            <person name="Kohler A."/>
            <person name="Kuo A."/>
            <person name="Labutti K."/>
            <person name="Pangilinan J."/>
            <person name="Lipzen A."/>
            <person name="Riley R."/>
            <person name="Andreopoulos W."/>
            <person name="He G."/>
            <person name="Johnson J."/>
            <person name="Barry K.W."/>
            <person name="Grigoriev I.V."/>
            <person name="Nagy L."/>
            <person name="Hibbett D."/>
            <person name="Henrissat B."/>
            <person name="Matheny P.B."/>
            <person name="Labbe J."/>
            <person name="Martin F."/>
        </authorList>
    </citation>
    <scope>NUCLEOTIDE SEQUENCE</scope>
    <source>
        <strain evidence="1">HHB10654</strain>
    </source>
</reference>
<gene>
    <name evidence="1" type="ORF">BV25DRAFT_1995499</name>
</gene>
<dbReference type="EMBL" id="MU277261">
    <property type="protein sequence ID" value="KAI0056618.1"/>
    <property type="molecule type" value="Genomic_DNA"/>
</dbReference>
<reference evidence="1" key="2">
    <citation type="journal article" date="2022" name="New Phytol.">
        <title>Evolutionary transition to the ectomycorrhizal habit in the genomes of a hyperdiverse lineage of mushroom-forming fungi.</title>
        <authorList>
            <person name="Looney B."/>
            <person name="Miyauchi S."/>
            <person name="Morin E."/>
            <person name="Drula E."/>
            <person name="Courty P.E."/>
            <person name="Kohler A."/>
            <person name="Kuo A."/>
            <person name="LaButti K."/>
            <person name="Pangilinan J."/>
            <person name="Lipzen A."/>
            <person name="Riley R."/>
            <person name="Andreopoulos W."/>
            <person name="He G."/>
            <person name="Johnson J."/>
            <person name="Nolan M."/>
            <person name="Tritt A."/>
            <person name="Barry K.W."/>
            <person name="Grigoriev I.V."/>
            <person name="Nagy L.G."/>
            <person name="Hibbett D."/>
            <person name="Henrissat B."/>
            <person name="Matheny P.B."/>
            <person name="Labbe J."/>
            <person name="Martin F.M."/>
        </authorList>
    </citation>
    <scope>NUCLEOTIDE SEQUENCE</scope>
    <source>
        <strain evidence="1">HHB10654</strain>
    </source>
</reference>
<proteinExistence type="predicted"/>
<name>A0ACB8SL69_9AGAM</name>
<accession>A0ACB8SL69</accession>
<organism evidence="1 2">
    <name type="scientific">Artomyces pyxidatus</name>
    <dbReference type="NCBI Taxonomy" id="48021"/>
    <lineage>
        <taxon>Eukaryota</taxon>
        <taxon>Fungi</taxon>
        <taxon>Dikarya</taxon>
        <taxon>Basidiomycota</taxon>
        <taxon>Agaricomycotina</taxon>
        <taxon>Agaricomycetes</taxon>
        <taxon>Russulales</taxon>
        <taxon>Auriscalpiaceae</taxon>
        <taxon>Artomyces</taxon>
    </lineage>
</organism>
<evidence type="ECO:0000313" key="2">
    <source>
        <dbReference type="Proteomes" id="UP000814140"/>
    </source>
</evidence>
<comment type="caution">
    <text evidence="1">The sequence shown here is derived from an EMBL/GenBank/DDBJ whole genome shotgun (WGS) entry which is preliminary data.</text>
</comment>
<sequence length="1800" mass="198641">MVKSDKKSSASSATRRKHARKAGNDERILELPKEKRPKKEKGKNKEPRKKVYIPPTKPAPLQQDPLDTLGLAHQLPADLLVVLKSINKKDTVTKTKALDELQTGWVDRARGEDDGSALLETLALMLPVWLHHVPVLFLHASRAIRQRAAALHAALLGVPRLHEQIYFYLREVASEDQAENIIGSWCMAGRDIDRAVAARIALDKNISVVDSPNKLVVQGTLLASLLSFVQRAVLDPAGLYLYLNPVFATAPSTPSTPHRNSPNPAKMMAKTQKQRAAVRTASPRIPSKRDDDEEVGVRQRADIDEESETDRKARLRVGGLGVLQWILDSRALNGSKSFDDLLPVLSNPALWSALHHAEACPFVDVESFGFGQPAVRTAAWTLLQVLLQRWKAEMETLVPLLSVAILRSAFVDPDTLVRKAMLRPWLTFLKEFPRAWQIEAAFVPEKADEDDKSDTDSDDEDGGETKEPAAHPSSSTISTKPQIRAYAEFLQYLELGCAGVPLDGYPTVVIILSTIPSSILAQSDPSSSAPYPTSSFFQSFWAAIDGHALSSLTRSAASAAFLASLLECTTFIIRRLRNGTHADGQASPLLGEGEDADKAASALLEEQYKKVWDELVSKRLRVEDVTAGESVAKNLLVLSTIEQVLFDTAWNALAPALTAQIETADPVTSSLVFSMIKAVRAASDTESHVRSVADGLFRQVSGKVLSQSQLALVGDASLARGNSAPPILSVLVDMVAMFRDDLFQEGDIAKTLDKLVDQSLVKLLNVLPHLLTTYLSRRDDDEVTLRLWRKILTATSSDRELLYASLPPLLDAAERGALPVHLAPSQQEFDGSIHDLFTDVLGGQNSASLSLLLRVVRNSRHFVVDVSLDTLLQLAISDLRESFLAILHYQDNTSERLTVLLDVIVACSESHHALAADGELSLSLLPTVFSLAYLLPRCNIPSEIHFDSSARNLWLSWCKKARVDVQGKVGEAIVEQFKEAICDTTIRPSPQDILQTTADGSLGLFVDNLDDILPSRAHLDGMLARLRADPAHPSMAILQQLTPPSSSFDGAKGFACECDQSGLSAYARAVIALLSAYTDNRQTAKANPWALRHFIALALYADELLHLPALPSPVFSRSVSSATLTDIGLRVQQLAMYMLLIPSDPKWHSRVVTAALDGKPDAGLDGTARFVSNLIKVAQVEDTYLDSQILYIVLQHLLGDANKEEGDHWMTLARKLEKKAPQLSLAIILAVTRFGPEPPRLDRYRNELAAGALGVPAHKANVDGLLLLRRLVATAPDPDSDVVFLPQPRAVNFMKACQQWIASDEDLDEDVESEMTAVFFHLVPILQNVQGSHWDLIFDVIETNLENSSFEDDESLTLLWRTIRLIQVIQDLITYNKALRAQWQERQSSILILLRDIVALEPKNATFSTPRSVCREAALSIVQNMPPALIDHETLPKMVHLLFDPSPNVQKMAYELMREAAKKRTEHLVIEAGVDTQSTVKPQLPVELVSLLQQSLYSLDSSDRTGSKTLGSLLAWMTTFDLFFNASMKVRSGYTEHLRDLGLVASHFIPLIIDLLDLHGGTRKSFKLDQWAVDEFYIELYEADSPLSVRLFTAHLYYRALLTTSSLIRAYLESCRDKSLVTTITSYTSTFFSPVITGVELARVRSPEAAEELNAENFSVKVVGVVSEVTASYTVDEQKLEVTLKVPGDWPLHGIEIKESKRVGVAEARWRGWLLAMQQIVSAQNGHIVDAIGLYKKNVVLHFDGQVECAICYSIIGLTDGDLPGKACKTCSNRFHASCLFKWFNTSHSTSCPLCRSEFM</sequence>
<keyword evidence="2" id="KW-1185">Reference proteome</keyword>